<dbReference type="InterPro" id="IPR052560">
    <property type="entry name" value="RdDP_mobile_element"/>
</dbReference>
<gene>
    <name evidence="2" type="ORF">MEUPH1_LOCUS30347</name>
</gene>
<evidence type="ECO:0000259" key="1">
    <source>
        <dbReference type="Pfam" id="PF14529"/>
    </source>
</evidence>
<dbReference type="Gene3D" id="3.60.10.10">
    <property type="entry name" value="Endonuclease/exonuclease/phosphatase"/>
    <property type="match status" value="1"/>
</dbReference>
<reference evidence="2 3" key="1">
    <citation type="submission" date="2023-01" db="EMBL/GenBank/DDBJ databases">
        <authorList>
            <person name="Whitehead M."/>
        </authorList>
    </citation>
    <scope>NUCLEOTIDE SEQUENCE [LARGE SCALE GENOMIC DNA]</scope>
</reference>
<comment type="caution">
    <text evidence="2">The sequence shown here is derived from an EMBL/GenBank/DDBJ whole genome shotgun (WGS) entry which is preliminary data.</text>
</comment>
<organism evidence="2 3">
    <name type="scientific">Macrosiphum euphorbiae</name>
    <name type="common">potato aphid</name>
    <dbReference type="NCBI Taxonomy" id="13131"/>
    <lineage>
        <taxon>Eukaryota</taxon>
        <taxon>Metazoa</taxon>
        <taxon>Ecdysozoa</taxon>
        <taxon>Arthropoda</taxon>
        <taxon>Hexapoda</taxon>
        <taxon>Insecta</taxon>
        <taxon>Pterygota</taxon>
        <taxon>Neoptera</taxon>
        <taxon>Paraneoptera</taxon>
        <taxon>Hemiptera</taxon>
        <taxon>Sternorrhyncha</taxon>
        <taxon>Aphidomorpha</taxon>
        <taxon>Aphidoidea</taxon>
        <taxon>Aphididae</taxon>
        <taxon>Macrosiphini</taxon>
        <taxon>Macrosiphum</taxon>
    </lineage>
</organism>
<dbReference type="AlphaFoldDB" id="A0AAV0YBH5"/>
<dbReference type="InterPro" id="IPR036691">
    <property type="entry name" value="Endo/exonu/phosph_ase_sf"/>
</dbReference>
<dbReference type="GO" id="GO:0003824">
    <property type="term" value="F:catalytic activity"/>
    <property type="evidence" value="ECO:0007669"/>
    <property type="project" value="InterPro"/>
</dbReference>
<dbReference type="PANTHER" id="PTHR36688">
    <property type="entry name" value="ENDO/EXONUCLEASE/PHOSPHATASE DOMAIN-CONTAINING PROTEIN"/>
    <property type="match status" value="1"/>
</dbReference>
<dbReference type="PANTHER" id="PTHR36688:SF2">
    <property type="entry name" value="ENDONUCLEASE_EXONUCLEASE_PHOSPHATASE DOMAIN-CONTAINING PROTEIN"/>
    <property type="match status" value="1"/>
</dbReference>
<protein>
    <recommendedName>
        <fullName evidence="1">Endonuclease/exonuclease/phosphatase domain-containing protein</fullName>
    </recommendedName>
</protein>
<dbReference type="Pfam" id="PF14529">
    <property type="entry name" value="Exo_endo_phos_2"/>
    <property type="match status" value="1"/>
</dbReference>
<keyword evidence="3" id="KW-1185">Reference proteome</keyword>
<dbReference type="Proteomes" id="UP001160148">
    <property type="component" value="Unassembled WGS sequence"/>
</dbReference>
<evidence type="ECO:0000313" key="3">
    <source>
        <dbReference type="Proteomes" id="UP001160148"/>
    </source>
</evidence>
<evidence type="ECO:0000313" key="2">
    <source>
        <dbReference type="EMBL" id="CAI6377034.1"/>
    </source>
</evidence>
<name>A0AAV0YBH5_9HEMI</name>
<dbReference type="InterPro" id="IPR005135">
    <property type="entry name" value="Endo/exonuclease/phosphatase"/>
</dbReference>
<sequence length="234" mass="26814">MWGSEKTDTRGKLIEDILDNDELILLNNGKPTHFNQYNGNTSAIDLSIASSSIATYLEWDVLDEIHSSDHWPITIYIKFDNNQNPGETNNRWRLKDANWQMYSEIFNNEIENIENSITVNSDINDDVATFTNAIIHAAHSAIGKTQYKGKRSPVPWWNSECDNIVKEKKQAFNKFKKNKSPGNLIAFKKIRAKARNILKTSKINSWRNFTTSITSQSSPKELWTKIKKFKGSAS</sequence>
<dbReference type="EMBL" id="CARXXK010001628">
    <property type="protein sequence ID" value="CAI6377034.1"/>
    <property type="molecule type" value="Genomic_DNA"/>
</dbReference>
<accession>A0AAV0YBH5</accession>
<proteinExistence type="predicted"/>
<dbReference type="SUPFAM" id="SSF56219">
    <property type="entry name" value="DNase I-like"/>
    <property type="match status" value="1"/>
</dbReference>
<feature type="domain" description="Endonuclease/exonuclease/phosphatase" evidence="1">
    <location>
        <begin position="1"/>
        <end position="73"/>
    </location>
</feature>